<feature type="binding site" evidence="3">
    <location>
        <position position="98"/>
    </location>
    <ligand>
        <name>Zn(2+)</name>
        <dbReference type="ChEBI" id="CHEBI:29105"/>
        <label>1</label>
    </ligand>
</feature>
<dbReference type="Pfam" id="PF01546">
    <property type="entry name" value="Peptidase_M20"/>
    <property type="match status" value="1"/>
</dbReference>
<dbReference type="Pfam" id="PF07687">
    <property type="entry name" value="M20_dimer"/>
    <property type="match status" value="1"/>
</dbReference>
<dbReference type="PANTHER" id="PTHR32494">
    <property type="entry name" value="ALLANTOATE DEIMINASE-RELATED"/>
    <property type="match status" value="1"/>
</dbReference>
<gene>
    <name evidence="5" type="ORF">J7W16_15070</name>
</gene>
<dbReference type="NCBIfam" id="TIGR01879">
    <property type="entry name" value="hydantase"/>
    <property type="match status" value="1"/>
</dbReference>
<dbReference type="Gene3D" id="3.30.70.360">
    <property type="match status" value="1"/>
</dbReference>
<reference evidence="5" key="1">
    <citation type="submission" date="2021-03" db="EMBL/GenBank/DDBJ databases">
        <title>Bacillus suaedae sp. nov., isolated from Suaeda aralocaspica.</title>
        <authorList>
            <person name="Lei R.F.R."/>
        </authorList>
    </citation>
    <scope>NUCLEOTIDE SEQUENCE</scope>
    <source>
        <strain evidence="5">YZJH907-2</strain>
    </source>
</reference>
<dbReference type="SUPFAM" id="SSF55031">
    <property type="entry name" value="Bacterial exopeptidase dimerisation domain"/>
    <property type="match status" value="1"/>
</dbReference>
<accession>A0A940WTG8</accession>
<dbReference type="GO" id="GO:0016813">
    <property type="term" value="F:hydrolase activity, acting on carbon-nitrogen (but not peptide) bonds, in linear amidines"/>
    <property type="evidence" value="ECO:0007669"/>
    <property type="project" value="InterPro"/>
</dbReference>
<comment type="caution">
    <text evidence="5">The sequence shown here is derived from an EMBL/GenBank/DDBJ whole genome shotgun (WGS) entry which is preliminary data.</text>
</comment>
<dbReference type="RefSeq" id="WP_210598163.1">
    <property type="nucleotide sequence ID" value="NZ_JAGKSQ010000006.1"/>
</dbReference>
<dbReference type="Proteomes" id="UP000678228">
    <property type="component" value="Unassembled WGS sequence"/>
</dbReference>
<feature type="domain" description="Peptidase M20 dimerisation" evidence="4">
    <location>
        <begin position="219"/>
        <end position="315"/>
    </location>
</feature>
<protein>
    <submittedName>
        <fullName evidence="5">Zn-dependent hydrolase</fullName>
    </submittedName>
</protein>
<dbReference type="GO" id="GO:0046872">
    <property type="term" value="F:metal ion binding"/>
    <property type="evidence" value="ECO:0007669"/>
    <property type="project" value="UniProtKB-KW"/>
</dbReference>
<evidence type="ECO:0000256" key="3">
    <source>
        <dbReference type="PIRSR" id="PIRSR001235-1"/>
    </source>
</evidence>
<organism evidence="5 6">
    <name type="scientific">Halalkalibacter suaedae</name>
    <dbReference type="NCBI Taxonomy" id="2822140"/>
    <lineage>
        <taxon>Bacteria</taxon>
        <taxon>Bacillati</taxon>
        <taxon>Bacillota</taxon>
        <taxon>Bacilli</taxon>
        <taxon>Bacillales</taxon>
        <taxon>Bacillaceae</taxon>
        <taxon>Halalkalibacter</taxon>
    </lineage>
</organism>
<dbReference type="PIRSF" id="PIRSF001235">
    <property type="entry name" value="Amidase_carbamoylase"/>
    <property type="match status" value="1"/>
</dbReference>
<feature type="binding site" evidence="3">
    <location>
        <position position="87"/>
    </location>
    <ligand>
        <name>Zn(2+)</name>
        <dbReference type="ChEBI" id="CHEBI:29105"/>
        <label>1</label>
    </ligand>
</feature>
<keyword evidence="2 5" id="KW-0378">Hydrolase</keyword>
<comment type="cofactor">
    <cofactor evidence="3">
        <name>Zn(2+)</name>
        <dbReference type="ChEBI" id="CHEBI:29105"/>
    </cofactor>
    <text evidence="3">Binds 2 Zn(2+) ions per subunit.</text>
</comment>
<dbReference type="PANTHER" id="PTHR32494:SF5">
    <property type="entry name" value="ALLANTOATE AMIDOHYDROLASE"/>
    <property type="match status" value="1"/>
</dbReference>
<dbReference type="SUPFAM" id="SSF53187">
    <property type="entry name" value="Zn-dependent exopeptidases"/>
    <property type="match status" value="1"/>
</dbReference>
<keyword evidence="3" id="KW-0479">Metal-binding</keyword>
<dbReference type="NCBIfam" id="NF006771">
    <property type="entry name" value="PRK09290.1-5"/>
    <property type="match status" value="1"/>
</dbReference>
<evidence type="ECO:0000259" key="4">
    <source>
        <dbReference type="Pfam" id="PF07687"/>
    </source>
</evidence>
<feature type="binding site" evidence="3">
    <location>
        <position position="133"/>
    </location>
    <ligand>
        <name>Zn(2+)</name>
        <dbReference type="ChEBI" id="CHEBI:29105"/>
        <label>2</label>
    </ligand>
</feature>
<comment type="similarity">
    <text evidence="1">Belongs to the peptidase M20 family.</text>
</comment>
<evidence type="ECO:0000313" key="5">
    <source>
        <dbReference type="EMBL" id="MBP3952444.1"/>
    </source>
</evidence>
<evidence type="ECO:0000313" key="6">
    <source>
        <dbReference type="Proteomes" id="UP000678228"/>
    </source>
</evidence>
<dbReference type="InterPro" id="IPR002933">
    <property type="entry name" value="Peptidase_M20"/>
</dbReference>
<feature type="binding site" evidence="3">
    <location>
        <position position="387"/>
    </location>
    <ligand>
        <name>Zn(2+)</name>
        <dbReference type="ChEBI" id="CHEBI:29105"/>
        <label>2</label>
    </ligand>
</feature>
<dbReference type="AlphaFoldDB" id="A0A940WTG8"/>
<feature type="binding site" evidence="3">
    <location>
        <position position="197"/>
    </location>
    <ligand>
        <name>Zn(2+)</name>
        <dbReference type="ChEBI" id="CHEBI:29105"/>
        <label>1</label>
    </ligand>
</feature>
<dbReference type="InterPro" id="IPR036264">
    <property type="entry name" value="Bact_exopeptidase_dim_dom"/>
</dbReference>
<keyword evidence="6" id="KW-1185">Reference proteome</keyword>
<proteinExistence type="inferred from homology"/>
<evidence type="ECO:0000256" key="1">
    <source>
        <dbReference type="ARBA" id="ARBA00006153"/>
    </source>
</evidence>
<dbReference type="CDD" id="cd03884">
    <property type="entry name" value="M20_bAS"/>
    <property type="match status" value="1"/>
</dbReference>
<keyword evidence="3" id="KW-0862">Zinc</keyword>
<sequence length="415" mass="45093">MVVAYRIDQQRLWDSLMKLAEIGSSSPIDQEGITRLSLTKSDLQARGALVDLMEEVGLDVRIDTVGNIIGRWEGTDSTAPAVLTGSHIDTVQQGGIFDGALGVLGAIEAIRTLMEAGVQLKHSIEVVSFLDEEGTRFGTGYIGSKAMAGELKENVFDLIDDDGITYREAFLQANLDPALYKDATRNKGEIKAYIEMHIEQGKVLEEQGLSVGIVTDIQGPLWLDITITGSADHAGATPMNMRKDASLTMAEIILNIETIAKKYDGVGTVGKMTIEPGGVNIIPGKASFSVDLRHVDKVKRAEMVDAVYESVERACQKRNAQYLIDIKKDVDPTSCSEEIIQVLEGACQDLTIPTMKLQCGAGHDSLIMSKMTKMGMIFIRSKDGISHNPKEWSSKEDCATGTQVLLNTLVQLASK</sequence>
<evidence type="ECO:0000256" key="2">
    <source>
        <dbReference type="ARBA" id="ARBA00022801"/>
    </source>
</evidence>
<name>A0A940WTG8_9BACI</name>
<feature type="binding site" evidence="3">
    <location>
        <position position="98"/>
    </location>
    <ligand>
        <name>Zn(2+)</name>
        <dbReference type="ChEBI" id="CHEBI:29105"/>
        <label>2</label>
    </ligand>
</feature>
<dbReference type="InterPro" id="IPR011650">
    <property type="entry name" value="Peptidase_M20_dimer"/>
</dbReference>
<dbReference type="EMBL" id="JAGKSQ010000006">
    <property type="protein sequence ID" value="MBP3952444.1"/>
    <property type="molecule type" value="Genomic_DNA"/>
</dbReference>
<dbReference type="Gene3D" id="3.40.630.10">
    <property type="entry name" value="Zn peptidases"/>
    <property type="match status" value="1"/>
</dbReference>
<dbReference type="InterPro" id="IPR010158">
    <property type="entry name" value="Amidase_Cbmase"/>
</dbReference>